<dbReference type="RefSeq" id="XP_018143205.1">
    <property type="nucleotide sequence ID" value="XM_018293737.1"/>
</dbReference>
<reference evidence="1 2" key="1">
    <citation type="journal article" date="2016" name="PLoS Pathog.">
        <title>Biosynthesis of antibiotic leucinostatins in bio-control fungus Purpureocillium lilacinum and their inhibition on phytophthora revealed by genome mining.</title>
        <authorList>
            <person name="Wang G."/>
            <person name="Liu Z."/>
            <person name="Lin R."/>
            <person name="Li E."/>
            <person name="Mao Z."/>
            <person name="Ling J."/>
            <person name="Yang Y."/>
            <person name="Yin W.B."/>
            <person name="Xie B."/>
        </authorList>
    </citation>
    <scope>NUCLEOTIDE SEQUENCE [LARGE SCALE GENOMIC DNA]</scope>
    <source>
        <strain evidence="1">170</strain>
    </source>
</reference>
<organism evidence="1 2">
    <name type="scientific">Pochonia chlamydosporia 170</name>
    <dbReference type="NCBI Taxonomy" id="1380566"/>
    <lineage>
        <taxon>Eukaryota</taxon>
        <taxon>Fungi</taxon>
        <taxon>Dikarya</taxon>
        <taxon>Ascomycota</taxon>
        <taxon>Pezizomycotina</taxon>
        <taxon>Sordariomycetes</taxon>
        <taxon>Hypocreomycetidae</taxon>
        <taxon>Hypocreales</taxon>
        <taxon>Clavicipitaceae</taxon>
        <taxon>Pochonia</taxon>
    </lineage>
</organism>
<keyword evidence="2" id="KW-1185">Reference proteome</keyword>
<proteinExistence type="predicted"/>
<name>A0A179FL98_METCM</name>
<dbReference type="GeneID" id="28857731"/>
<accession>A0A179FL98</accession>
<comment type="caution">
    <text evidence="1">The sequence shown here is derived from an EMBL/GenBank/DDBJ whole genome shotgun (WGS) entry which is preliminary data.</text>
</comment>
<evidence type="ECO:0000313" key="1">
    <source>
        <dbReference type="EMBL" id="OAQ66118.1"/>
    </source>
</evidence>
<evidence type="ECO:0000313" key="2">
    <source>
        <dbReference type="Proteomes" id="UP000078397"/>
    </source>
</evidence>
<sequence length="105" mass="11769">MVICLRSPRCHKSGSLAVRGLGGTKRLLIRQSWFGIKNNSQPNQIHLPTIEGSIECEFIFIPALCGSQKNSLAPPFWPALVVTDKGDRFMRTVSHLEQMGHQRKV</sequence>
<gene>
    <name evidence="1" type="ORF">VFPPC_15984</name>
</gene>
<dbReference type="AlphaFoldDB" id="A0A179FL98"/>
<dbReference type="Proteomes" id="UP000078397">
    <property type="component" value="Unassembled WGS sequence"/>
</dbReference>
<protein>
    <submittedName>
        <fullName evidence="1">Uncharacterized protein</fullName>
    </submittedName>
</protein>
<dbReference type="EMBL" id="LSBJ02000004">
    <property type="protein sequence ID" value="OAQ66118.1"/>
    <property type="molecule type" value="Genomic_DNA"/>
</dbReference>
<dbReference type="KEGG" id="pchm:VFPPC_15984"/>